<reference evidence="1" key="1">
    <citation type="submission" date="2019-04" db="EMBL/GenBank/DDBJ databases">
        <authorList>
            <consortium name="Science for Life Laboratories"/>
        </authorList>
    </citation>
    <scope>NUCLEOTIDE SEQUENCE</scope>
    <source>
        <strain evidence="1">MBLW1</strain>
    </source>
</reference>
<dbReference type="EMBL" id="LR593887">
    <property type="protein sequence ID" value="VTS08486.1"/>
    <property type="molecule type" value="Genomic_DNA"/>
</dbReference>
<accession>A0A6C2YXS3</accession>
<dbReference type="RefSeq" id="WP_162660646.1">
    <property type="nucleotide sequence ID" value="NZ_LR593887.1"/>
</dbReference>
<keyword evidence="2" id="KW-1185">Reference proteome</keyword>
<organism evidence="1">
    <name type="scientific">Tuwongella immobilis</name>
    <dbReference type="NCBI Taxonomy" id="692036"/>
    <lineage>
        <taxon>Bacteria</taxon>
        <taxon>Pseudomonadati</taxon>
        <taxon>Planctomycetota</taxon>
        <taxon>Planctomycetia</taxon>
        <taxon>Gemmatales</taxon>
        <taxon>Gemmataceae</taxon>
        <taxon>Tuwongella</taxon>
    </lineage>
</organism>
<evidence type="ECO:0000313" key="2">
    <source>
        <dbReference type="Proteomes" id="UP000464378"/>
    </source>
</evidence>
<dbReference type="KEGG" id="tim:GMBLW1_36280"/>
<proteinExistence type="predicted"/>
<evidence type="ECO:0000313" key="1">
    <source>
        <dbReference type="EMBL" id="VIP05565.1"/>
    </source>
</evidence>
<dbReference type="InParanoid" id="A0A6C2YXS3"/>
<protein>
    <submittedName>
        <fullName evidence="1">Uncharacterized protein</fullName>
    </submittedName>
</protein>
<dbReference type="AlphaFoldDB" id="A0A6C2YXS3"/>
<dbReference type="Proteomes" id="UP000464378">
    <property type="component" value="Chromosome"/>
</dbReference>
<gene>
    <name evidence="1" type="ORF">GMBLW1_36280</name>
</gene>
<sequence length="235" mass="25570">MNELQDEICDRLMGSKLSPHWVGGLFHVAALVLEPDFTPNVRSDGRPRQYARVVGWPLVFCEAVMGISAGLPTEDDRRTLAVSLFGTIPTQKVGKTLPPMPRKHARDAAIWAVPLAHECACSADCPLHTAMLAFLEADSAQQQWSSPFEAGFSCRSAPRKEHQTVSATSSASHHAVVAIRYLVKLLKNDSDSHSIPDALREAGKAITKSKGLAAGMQYCHNLAVHLEMIPARPSE</sequence>
<dbReference type="EMBL" id="LR586016">
    <property type="protein sequence ID" value="VIP05565.1"/>
    <property type="molecule type" value="Genomic_DNA"/>
</dbReference>
<name>A0A6C2YXS3_9BACT</name>